<dbReference type="GO" id="GO:0016491">
    <property type="term" value="F:oxidoreductase activity"/>
    <property type="evidence" value="ECO:0007669"/>
    <property type="project" value="UniProtKB-ARBA"/>
</dbReference>
<evidence type="ECO:0000256" key="4">
    <source>
        <dbReference type="ARBA" id="ARBA00022737"/>
    </source>
</evidence>
<proteinExistence type="predicted"/>
<dbReference type="GO" id="GO:0006089">
    <property type="term" value="P:lactate metabolic process"/>
    <property type="evidence" value="ECO:0007669"/>
    <property type="project" value="InterPro"/>
</dbReference>
<accession>A0A8J6NUC7</accession>
<evidence type="ECO:0000313" key="10">
    <source>
        <dbReference type="Proteomes" id="UP000605201"/>
    </source>
</evidence>
<dbReference type="PROSITE" id="PS51379">
    <property type="entry name" value="4FE4S_FER_2"/>
    <property type="match status" value="2"/>
</dbReference>
<dbReference type="Pfam" id="PF13183">
    <property type="entry name" value="Fer4_8"/>
    <property type="match status" value="1"/>
</dbReference>
<dbReference type="EMBL" id="JACNIG010000300">
    <property type="protein sequence ID" value="MBC8433439.1"/>
    <property type="molecule type" value="Genomic_DNA"/>
</dbReference>
<feature type="domain" description="4Fe-4S ferredoxin-type" evidence="8">
    <location>
        <begin position="357"/>
        <end position="386"/>
    </location>
</feature>
<dbReference type="Pfam" id="PF02754">
    <property type="entry name" value="CCG"/>
    <property type="match status" value="2"/>
</dbReference>
<keyword evidence="5" id="KW-0249">Electron transport</keyword>
<gene>
    <name evidence="9" type="ORF">H8D96_16135</name>
</gene>
<dbReference type="InterPro" id="IPR054704">
    <property type="entry name" value="Quin_L_LdhH-like"/>
</dbReference>
<dbReference type="PANTHER" id="PTHR47153:SF2">
    <property type="entry name" value="LACTATE UTILIZATION PROTEIN B"/>
    <property type="match status" value="1"/>
</dbReference>
<reference evidence="9 10" key="1">
    <citation type="submission" date="2020-08" db="EMBL/GenBank/DDBJ databases">
        <title>Bridging the membrane lipid divide: bacteria of the FCB group superphylum have the potential to synthesize archaeal ether lipids.</title>
        <authorList>
            <person name="Villanueva L."/>
            <person name="Von Meijenfeldt F.A.B."/>
            <person name="Westbye A.B."/>
            <person name="Yadav S."/>
            <person name="Hopmans E.C."/>
            <person name="Dutilh B.E."/>
            <person name="Sinninghe Damste J.S."/>
        </authorList>
    </citation>
    <scope>NUCLEOTIDE SEQUENCE [LARGE SCALE GENOMIC DNA]</scope>
    <source>
        <strain evidence="9">NIOZ-UU17</strain>
    </source>
</reference>
<evidence type="ECO:0000256" key="2">
    <source>
        <dbReference type="ARBA" id="ARBA00022485"/>
    </source>
</evidence>
<keyword evidence="4" id="KW-0677">Repeat</keyword>
<dbReference type="InterPro" id="IPR004452">
    <property type="entry name" value="LutB/LldF"/>
</dbReference>
<dbReference type="PANTHER" id="PTHR47153">
    <property type="entry name" value="LACTATE UTILIZATION PROTEIN B"/>
    <property type="match status" value="1"/>
</dbReference>
<protein>
    <submittedName>
        <fullName evidence="9">LUD domain-containing protein</fullName>
    </submittedName>
</protein>
<feature type="domain" description="4Fe-4S ferredoxin-type" evidence="8">
    <location>
        <begin position="304"/>
        <end position="334"/>
    </location>
</feature>
<dbReference type="InterPro" id="IPR037171">
    <property type="entry name" value="NagB/RpiA_transferase-like"/>
</dbReference>
<evidence type="ECO:0000256" key="1">
    <source>
        <dbReference type="ARBA" id="ARBA00022448"/>
    </source>
</evidence>
<dbReference type="GO" id="GO:0046872">
    <property type="term" value="F:metal ion binding"/>
    <property type="evidence" value="ECO:0007669"/>
    <property type="project" value="UniProtKB-KW"/>
</dbReference>
<dbReference type="InterPro" id="IPR017900">
    <property type="entry name" value="4Fe4S_Fe_S_CS"/>
</dbReference>
<dbReference type="InterPro" id="IPR017896">
    <property type="entry name" value="4Fe4S_Fe-S-bd"/>
</dbReference>
<dbReference type="InterPro" id="IPR003741">
    <property type="entry name" value="LUD_dom"/>
</dbReference>
<dbReference type="AlphaFoldDB" id="A0A8J6NUC7"/>
<dbReference type="PROSITE" id="PS00198">
    <property type="entry name" value="4FE4S_FER_1"/>
    <property type="match status" value="2"/>
</dbReference>
<keyword evidence="7" id="KW-0411">Iron-sulfur</keyword>
<dbReference type="InterPro" id="IPR004017">
    <property type="entry name" value="Cys_rich_dom"/>
</dbReference>
<comment type="caution">
    <text evidence="9">The sequence shown here is derived from an EMBL/GenBank/DDBJ whole genome shotgun (WGS) entry which is preliminary data.</text>
</comment>
<dbReference type="SUPFAM" id="SSF100950">
    <property type="entry name" value="NagB/RpiA/CoA transferase-like"/>
    <property type="match status" value="1"/>
</dbReference>
<dbReference type="Proteomes" id="UP000605201">
    <property type="component" value="Unassembled WGS sequence"/>
</dbReference>
<dbReference type="NCBIfam" id="NF045670">
    <property type="entry name" value="quin_L_LdhH"/>
    <property type="match status" value="1"/>
</dbReference>
<dbReference type="Pfam" id="PF02589">
    <property type="entry name" value="LUD_dom"/>
    <property type="match status" value="1"/>
</dbReference>
<keyword evidence="1" id="KW-0813">Transport</keyword>
<keyword evidence="6" id="KW-0408">Iron</keyword>
<dbReference type="Gene3D" id="1.10.1060.10">
    <property type="entry name" value="Alpha-helical ferredoxin"/>
    <property type="match status" value="1"/>
</dbReference>
<evidence type="ECO:0000259" key="8">
    <source>
        <dbReference type="PROSITE" id="PS51379"/>
    </source>
</evidence>
<dbReference type="InterPro" id="IPR009051">
    <property type="entry name" value="Helical_ferredxn"/>
</dbReference>
<evidence type="ECO:0000256" key="3">
    <source>
        <dbReference type="ARBA" id="ARBA00022723"/>
    </source>
</evidence>
<dbReference type="SUPFAM" id="SSF46548">
    <property type="entry name" value="alpha-helical ferredoxin"/>
    <property type="match status" value="1"/>
</dbReference>
<evidence type="ECO:0000256" key="5">
    <source>
        <dbReference type="ARBA" id="ARBA00022982"/>
    </source>
</evidence>
<evidence type="ECO:0000313" key="9">
    <source>
        <dbReference type="EMBL" id="MBC8433439.1"/>
    </source>
</evidence>
<keyword evidence="2" id="KW-0004">4Fe-4S</keyword>
<dbReference type="GO" id="GO:0051539">
    <property type="term" value="F:4 iron, 4 sulfur cluster binding"/>
    <property type="evidence" value="ECO:0007669"/>
    <property type="project" value="UniProtKB-KW"/>
</dbReference>
<keyword evidence="3" id="KW-0479">Metal-binding</keyword>
<dbReference type="InterPro" id="IPR024185">
    <property type="entry name" value="FTHF_cligase-like_sf"/>
</dbReference>
<organism evidence="9 10">
    <name type="scientific">Candidatus Desulfatibia vada</name>
    <dbReference type="NCBI Taxonomy" id="2841696"/>
    <lineage>
        <taxon>Bacteria</taxon>
        <taxon>Pseudomonadati</taxon>
        <taxon>Thermodesulfobacteriota</taxon>
        <taxon>Desulfobacteria</taxon>
        <taxon>Desulfobacterales</taxon>
        <taxon>Desulfobacterales incertae sedis</taxon>
        <taxon>Candidatus Desulfatibia</taxon>
    </lineage>
</organism>
<sequence length="718" mass="80253">MKTAQNMKSYKKQLKEALADKFLRSALDNFNTAYRENRPAVYEGVDFEGLKNEIAAGKDSALPHFIEMFEEFKAKAEAAGAKVHTAKDAREANKIIAAIAKENRVKKIIKAKSMTAEEIFLNDHLEKKGFTVTETDLGEWIIQLRGEGPSHMVMPAIHLSRYQVGDLFAEVTREKQESENIDKLVKVARKQLRPAYLEADMGISGANFAIAESGALGLVTNEGNMRLVTTLPRVHVALVGYDKLIPDLKSMFRIIKVLPRNATGQAITSYVTWIKGAVECASSPGSRKEMHIVFLDNGRLALAKDPVFSESLRCIRCGACANVCPIYSKVGGHKYGHVYIGAIGLILTLFYHGRENGRAIVRNCINCQACKEVCPVDIDLPHLIKKTHRVILHQEGKKPVKNFLLSTVLKNRKLFHFILRKAYLAQKPLAGKEPMIRHLPHFFGKEHRFRSVPVISKIPFRDQWQQIRPQVVEPKYTIALFVGCAIDFIYPEQARALLKLLKGRGVQVEFPMDQSCCGLPLLAAAEEETAKDVALQNLRAMHAGSYDYILTLCASCGSHLKHNYLKMFKSDPDAPENLKQFTDKIIDFSSFMANVLNISAKEFKAAPQKIAYHSPCHLCRGLQVTEEPRRLIEIAGYEYVPSKDEDVCCGFGGSYSVDFPEISAEILKKKLDNVQDSDARLLVTDCPGCVIQLRGGMDKRKAKIQVKHIAEVLADVST</sequence>
<evidence type="ECO:0000256" key="6">
    <source>
        <dbReference type="ARBA" id="ARBA00023004"/>
    </source>
</evidence>
<evidence type="ECO:0000256" key="7">
    <source>
        <dbReference type="ARBA" id="ARBA00023014"/>
    </source>
</evidence>
<dbReference type="Gene3D" id="3.40.50.10420">
    <property type="entry name" value="NagB/RpiA/CoA transferase-like"/>
    <property type="match status" value="1"/>
</dbReference>
<name>A0A8J6NUC7_9BACT</name>